<dbReference type="AlphaFoldDB" id="A0A1Y5Q299"/>
<evidence type="ECO:0000256" key="1">
    <source>
        <dbReference type="SAM" id="MobiDB-lite"/>
    </source>
</evidence>
<reference evidence="2" key="1">
    <citation type="submission" date="2016-03" db="EMBL/GenBank/DDBJ databases">
        <authorList>
            <person name="Ploux O."/>
        </authorList>
    </citation>
    <scope>NUCLEOTIDE SEQUENCE</scope>
    <source>
        <strain evidence="2">UC10</strain>
    </source>
</reference>
<accession>A0A1Y5Q299</accession>
<organism evidence="2">
    <name type="scientific">uncultured Sphingopyxis sp</name>
    <dbReference type="NCBI Taxonomy" id="310581"/>
    <lineage>
        <taxon>Bacteria</taxon>
        <taxon>Pseudomonadati</taxon>
        <taxon>Pseudomonadota</taxon>
        <taxon>Alphaproteobacteria</taxon>
        <taxon>Sphingomonadales</taxon>
        <taxon>Sphingomonadaceae</taxon>
        <taxon>Sphingopyxis</taxon>
        <taxon>environmental samples</taxon>
    </lineage>
</organism>
<sequence>MRLAMPSLNPDAGAFAPAVAGFEDRMRVQDRTQAPFGNNVFFPFTRIRRGLPQGGLAGFFDGAPRRAWSVSNDHAHVDRRAAPGRNPGRRHQGQPNRGV</sequence>
<dbReference type="KEGG" id="sphu:SPPYR_3901"/>
<proteinExistence type="predicted"/>
<gene>
    <name evidence="2" type="ORF">SPPYR_3901</name>
</gene>
<feature type="region of interest" description="Disordered" evidence="1">
    <location>
        <begin position="70"/>
        <end position="99"/>
    </location>
</feature>
<dbReference type="EMBL" id="LT598653">
    <property type="protein sequence ID" value="SBV35016.1"/>
    <property type="molecule type" value="Genomic_DNA"/>
</dbReference>
<evidence type="ECO:0000313" key="2">
    <source>
        <dbReference type="EMBL" id="SBV35016.1"/>
    </source>
</evidence>
<name>A0A1Y5Q299_9SPHN</name>
<protein>
    <submittedName>
        <fullName evidence="2">Uncharacterized protein</fullName>
    </submittedName>
</protein>